<dbReference type="PANTHER" id="PTHR42847:SF4">
    <property type="entry name" value="ALKANESULFONATE MONOOXYGENASE-RELATED"/>
    <property type="match status" value="1"/>
</dbReference>
<gene>
    <name evidence="6" type="ORF">HF519_12960</name>
</gene>
<dbReference type="InterPro" id="IPR036661">
    <property type="entry name" value="Luciferase-like_sf"/>
</dbReference>
<dbReference type="GO" id="GO:0016705">
    <property type="term" value="F:oxidoreductase activity, acting on paired donors, with incorporation or reduction of molecular oxygen"/>
    <property type="evidence" value="ECO:0007669"/>
    <property type="project" value="InterPro"/>
</dbReference>
<comment type="caution">
    <text evidence="6">The sequence shown here is derived from an EMBL/GenBank/DDBJ whole genome shotgun (WGS) entry which is preliminary data.</text>
</comment>
<name>A0A848DIT9_9PSEU</name>
<dbReference type="Proteomes" id="UP000586918">
    <property type="component" value="Unassembled WGS sequence"/>
</dbReference>
<dbReference type="GO" id="GO:0004497">
    <property type="term" value="F:monooxygenase activity"/>
    <property type="evidence" value="ECO:0007669"/>
    <property type="project" value="UniProtKB-KW"/>
</dbReference>
<proteinExistence type="predicted"/>
<organism evidence="6 7">
    <name type="scientific">Pseudonocardia bannensis</name>
    <dbReference type="NCBI Taxonomy" id="630973"/>
    <lineage>
        <taxon>Bacteria</taxon>
        <taxon>Bacillati</taxon>
        <taxon>Actinomycetota</taxon>
        <taxon>Actinomycetes</taxon>
        <taxon>Pseudonocardiales</taxon>
        <taxon>Pseudonocardiaceae</taxon>
        <taxon>Pseudonocardia</taxon>
    </lineage>
</organism>
<accession>A0A848DIT9</accession>
<dbReference type="InterPro" id="IPR011251">
    <property type="entry name" value="Luciferase-like_dom"/>
</dbReference>
<dbReference type="Gene3D" id="3.20.20.30">
    <property type="entry name" value="Luciferase-like domain"/>
    <property type="match status" value="1"/>
</dbReference>
<evidence type="ECO:0000256" key="3">
    <source>
        <dbReference type="ARBA" id="ARBA00023002"/>
    </source>
</evidence>
<sequence>MTAASSSPALRILDENPLKLGLFGMTVSGGITMTDVDGAFELSWESTLSLARQADAMGLDLLVPVARWRGYDGRLDPNGQSYETFTWAAGVAASTSRIVVTATAHAPALHPLVAAKQAATVDAISGGRFALNAVMGWFSPELDMFGIDTKDHDDRYRFGDEWMTVIDRLWAESEPFDHDGRAFQMKGAKSAPRPATRPLVLNAGASPAGIDFSARHADVNFATIMTVEQGRQLAESIHKVAEGHGRQVRVMTYGTVVIGDTEADAHRRYQEILDHGDVEAARNFMHFLGLNSSSFEAQIVAALEEHFVSSGGGFPIVGTAEQVADQLAAIHDTGIEGFMMGGVPYSGMLNRFDAEVMPLLKERGLRV</sequence>
<dbReference type="InterPro" id="IPR050172">
    <property type="entry name" value="SsuD_RutA_monooxygenase"/>
</dbReference>
<keyword evidence="7" id="KW-1185">Reference proteome</keyword>
<dbReference type="Pfam" id="PF00296">
    <property type="entry name" value="Bac_luciferase"/>
    <property type="match status" value="1"/>
</dbReference>
<keyword evidence="2" id="KW-0288">FMN</keyword>
<dbReference type="CDD" id="cd01094">
    <property type="entry name" value="Alkanesulfonate_monoxygenase"/>
    <property type="match status" value="1"/>
</dbReference>
<keyword evidence="1" id="KW-0285">Flavoprotein</keyword>
<dbReference type="RefSeq" id="WP_169413173.1">
    <property type="nucleotide sequence ID" value="NZ_JAAXKZ010000039.1"/>
</dbReference>
<evidence type="ECO:0000256" key="2">
    <source>
        <dbReference type="ARBA" id="ARBA00022643"/>
    </source>
</evidence>
<keyword evidence="4" id="KW-0503">Monooxygenase</keyword>
<dbReference type="EMBL" id="JAAXKZ010000039">
    <property type="protein sequence ID" value="NMH92463.1"/>
    <property type="molecule type" value="Genomic_DNA"/>
</dbReference>
<protein>
    <submittedName>
        <fullName evidence="6">LLM class flavin-dependent oxidoreductase</fullName>
    </submittedName>
</protein>
<reference evidence="6 7" key="1">
    <citation type="submission" date="2020-04" db="EMBL/GenBank/DDBJ databases">
        <authorList>
            <person name="Klaysubun C."/>
            <person name="Duangmal K."/>
            <person name="Lipun K."/>
        </authorList>
    </citation>
    <scope>NUCLEOTIDE SEQUENCE [LARGE SCALE GENOMIC DNA]</scope>
    <source>
        <strain evidence="6 7">DSM 45300</strain>
    </source>
</reference>
<dbReference type="PANTHER" id="PTHR42847">
    <property type="entry name" value="ALKANESULFONATE MONOOXYGENASE"/>
    <property type="match status" value="1"/>
</dbReference>
<keyword evidence="3" id="KW-0560">Oxidoreductase</keyword>
<dbReference type="SUPFAM" id="SSF51679">
    <property type="entry name" value="Bacterial luciferase-like"/>
    <property type="match status" value="1"/>
</dbReference>
<evidence type="ECO:0000256" key="1">
    <source>
        <dbReference type="ARBA" id="ARBA00022630"/>
    </source>
</evidence>
<evidence type="ECO:0000259" key="5">
    <source>
        <dbReference type="Pfam" id="PF00296"/>
    </source>
</evidence>
<evidence type="ECO:0000313" key="6">
    <source>
        <dbReference type="EMBL" id="NMH92463.1"/>
    </source>
</evidence>
<dbReference type="AlphaFoldDB" id="A0A848DIT9"/>
<evidence type="ECO:0000256" key="4">
    <source>
        <dbReference type="ARBA" id="ARBA00023033"/>
    </source>
</evidence>
<feature type="domain" description="Luciferase-like" evidence="5">
    <location>
        <begin position="34"/>
        <end position="336"/>
    </location>
</feature>
<evidence type="ECO:0000313" key="7">
    <source>
        <dbReference type="Proteomes" id="UP000586918"/>
    </source>
</evidence>